<keyword evidence="2" id="KW-1185">Reference proteome</keyword>
<dbReference type="AlphaFoldDB" id="D4G8G7"/>
<sequence>MTSSEVLEKKILGNKISKDFSTKIFESIELKKLFSKVF</sequence>
<protein>
    <submittedName>
        <fullName evidence="1">Uncharacterized protein</fullName>
    </submittedName>
</protein>
<accession>D4G8G7</accession>
<gene>
    <name evidence="1" type="ordered locus">RIEPE_0379</name>
</gene>
<proteinExistence type="predicted"/>
<reference evidence="1" key="1">
    <citation type="submission" date="2008-05" db="EMBL/GenBank/DDBJ databases">
        <title>Genome sequence of Riesia pediculicola USDA.</title>
        <authorList>
            <person name="Kirkness E.F."/>
        </authorList>
    </citation>
    <scope>NUCLEOTIDE SEQUENCE [LARGE SCALE GENOMIC DNA]</scope>
    <source>
        <strain evidence="1">USDA</strain>
    </source>
</reference>
<dbReference type="HOGENOM" id="CLU_3332417_0_0_6"/>
<organism evidence="1 2">
    <name type="scientific">Riesia pediculicola (strain USDA)</name>
    <dbReference type="NCBI Taxonomy" id="515618"/>
    <lineage>
        <taxon>Bacteria</taxon>
        <taxon>Pseudomonadati</taxon>
        <taxon>Pseudomonadota</taxon>
        <taxon>Gammaproteobacteria</taxon>
        <taxon>Enterobacterales</taxon>
        <taxon>Enterobacteriaceae</taxon>
        <taxon>Candidatus Riesia</taxon>
    </lineage>
</organism>
<evidence type="ECO:0000313" key="2">
    <source>
        <dbReference type="Proteomes" id="UP000001700"/>
    </source>
</evidence>
<name>D4G8G7_RIEPU</name>
<dbReference type="Proteomes" id="UP000001700">
    <property type="component" value="Chromosome"/>
</dbReference>
<evidence type="ECO:0000313" key="1">
    <source>
        <dbReference type="EMBL" id="ADD79903.1"/>
    </source>
</evidence>
<dbReference type="EMBL" id="CP001085">
    <property type="protein sequence ID" value="ADD79903.1"/>
    <property type="molecule type" value="Genomic_DNA"/>
</dbReference>
<dbReference type="KEGG" id="rip:RIEPE_0379"/>